<dbReference type="EMBL" id="KV749931">
    <property type="protein sequence ID" value="OCL07033.1"/>
    <property type="molecule type" value="Genomic_DNA"/>
</dbReference>
<dbReference type="SMART" id="SM00292">
    <property type="entry name" value="BRCT"/>
    <property type="match status" value="4"/>
</dbReference>
<dbReference type="PANTHER" id="PTHR47667">
    <property type="entry name" value="REGULATOR OF TY1 TRANSPOSITION PROTEIN 107"/>
    <property type="match status" value="1"/>
</dbReference>
<gene>
    <name evidence="3" type="ORF">AOQ84DRAFT_389757</name>
</gene>
<dbReference type="GO" id="GO:0005634">
    <property type="term" value="C:nucleus"/>
    <property type="evidence" value="ECO:0007669"/>
    <property type="project" value="TreeGrafter"/>
</dbReference>
<dbReference type="SUPFAM" id="SSF52113">
    <property type="entry name" value="BRCT domain"/>
    <property type="match status" value="4"/>
</dbReference>
<name>A0A8E2EZ69_9PEZI</name>
<feature type="compositionally biased region" description="Basic and acidic residues" evidence="1">
    <location>
        <begin position="463"/>
        <end position="474"/>
    </location>
</feature>
<accession>A0A8E2EZ69</accession>
<dbReference type="GO" id="GO:0006302">
    <property type="term" value="P:double-strand break repair"/>
    <property type="evidence" value="ECO:0007669"/>
    <property type="project" value="TreeGrafter"/>
</dbReference>
<protein>
    <recommendedName>
        <fullName evidence="2">BRCT domain-containing protein</fullName>
    </recommendedName>
</protein>
<dbReference type="FunFam" id="3.40.50.10190:FF:000048">
    <property type="entry name" value="DNA repair protein Rtt107"/>
    <property type="match status" value="1"/>
</dbReference>
<dbReference type="Pfam" id="PF16770">
    <property type="entry name" value="RTT107_BRCT_5"/>
    <property type="match status" value="1"/>
</dbReference>
<proteinExistence type="predicted"/>
<dbReference type="GO" id="GO:0035361">
    <property type="term" value="C:Cul8-RING ubiquitin ligase complex"/>
    <property type="evidence" value="ECO:0007669"/>
    <property type="project" value="TreeGrafter"/>
</dbReference>
<dbReference type="PANTHER" id="PTHR47667:SF1">
    <property type="entry name" value="REGULATOR OF TY1 TRANSPOSITION PROTEIN 107"/>
    <property type="match status" value="1"/>
</dbReference>
<feature type="domain" description="BRCT" evidence="2">
    <location>
        <begin position="349"/>
        <end position="421"/>
    </location>
</feature>
<feature type="region of interest" description="Disordered" evidence="1">
    <location>
        <begin position="582"/>
        <end position="634"/>
    </location>
</feature>
<dbReference type="InterPro" id="IPR001357">
    <property type="entry name" value="BRCT_dom"/>
</dbReference>
<feature type="domain" description="BRCT" evidence="2">
    <location>
        <begin position="11"/>
        <end position="110"/>
    </location>
</feature>
<dbReference type="PROSITE" id="PS50172">
    <property type="entry name" value="BRCT"/>
    <property type="match status" value="3"/>
</dbReference>
<organism evidence="3 4">
    <name type="scientific">Glonium stellatum</name>
    <dbReference type="NCBI Taxonomy" id="574774"/>
    <lineage>
        <taxon>Eukaryota</taxon>
        <taxon>Fungi</taxon>
        <taxon>Dikarya</taxon>
        <taxon>Ascomycota</taxon>
        <taxon>Pezizomycotina</taxon>
        <taxon>Dothideomycetes</taxon>
        <taxon>Pleosporomycetidae</taxon>
        <taxon>Gloniales</taxon>
        <taxon>Gloniaceae</taxon>
        <taxon>Glonium</taxon>
    </lineage>
</organism>
<evidence type="ECO:0000313" key="4">
    <source>
        <dbReference type="Proteomes" id="UP000250140"/>
    </source>
</evidence>
<evidence type="ECO:0000259" key="2">
    <source>
        <dbReference type="PROSITE" id="PS50172"/>
    </source>
</evidence>
<dbReference type="InterPro" id="IPR053036">
    <property type="entry name" value="CellCycle_DNARepair_Reg"/>
</dbReference>
<dbReference type="CDD" id="cd18436">
    <property type="entry name" value="BRCT_BRC1_like_rpt2"/>
    <property type="match status" value="1"/>
</dbReference>
<feature type="compositionally biased region" description="Acidic residues" evidence="1">
    <location>
        <begin position="603"/>
        <end position="617"/>
    </location>
</feature>
<dbReference type="AlphaFoldDB" id="A0A8E2EZ69"/>
<dbReference type="GO" id="GO:1990683">
    <property type="term" value="P:DNA double-strand break attachment to nuclear envelope"/>
    <property type="evidence" value="ECO:0007669"/>
    <property type="project" value="TreeGrafter"/>
</dbReference>
<evidence type="ECO:0000256" key="1">
    <source>
        <dbReference type="SAM" id="MobiDB-lite"/>
    </source>
</evidence>
<sequence>MADDTVMGDASSQSLFDGLIFTIIPNAALTLEYILKLGQDITSHGGKLLHFDQELGHIKDLAEITHIVSATSDFPDYDAAIHQFKHVVKPTWIDSCIIKNKLSNPRTFSPDPYLFMSDVTICCADIPEGDKEAIIGGVIAMGGQHSSALSKMVTHLVALTLDNDKCEIAVNKRLRCQIVLPHWFDDCLKLGRKIPEGPYILPDPEILNVNAGPVGPSKTSRDIRDATTPVPQDIPTPLNSPSSKKIRTIQAFKGKKVMLSDDLKLGDHLKGTIEELIRNGGGQITSNIDETDIYVCHYRKGSDYVKASQAGKDVGNLSWLYHLITHNTWTSPLRRMLHYPVPPEGIPGFKDYKISLSNYTGEARVYLENLVKAAGAEFTKTFRQDNTHLITAHMGSEKCEAAKEWNINVINHLWLEESYAKCALQSLTNRRYTHFPPRTNLGEVIGQTQIDREAVEKNYFKRETKPQKPKDVKVDNAAAKSAGVPASSLAAPRTTSNPERTTPVAIKSKRARSEANVQTPVANRNKEGKENETPSTTGSRGAKERAISKLHDLASDVNQFQKEMKRSGGVIYGGKREKGAEVVKHALKPSSRESSGSKRSFDEMDVDEPPTEDEEAEEVSKKSKKQKKDRKPPILYRMMLSKDDRWADKQKKEAEDKNKLRELGIWIIEDPDRVNMLCAPKIVRTRKFVAALAAAPTLVATSYLDYVLKHNKLPPPEKHPLIDREFEKLHGFRIEESLERARQNNRRLLKNWVIFCTDGVNGGWETFRDIIEANGGSCQLYKGRPSVTVSHRAVNAVEDGEMSQNQEEDEPDVLYLISEPKKDEVPLWKKFRDLAKTHNMVPRIVKTEWLLFVAMAQYVHWDEKWELNEGMLESAAKKK</sequence>
<dbReference type="Gene3D" id="3.40.50.10190">
    <property type="entry name" value="BRCT domain"/>
    <property type="match status" value="6"/>
</dbReference>
<dbReference type="CDD" id="cd18437">
    <property type="entry name" value="BRCT_BRC1_like_rpt3"/>
    <property type="match status" value="1"/>
</dbReference>
<dbReference type="CDD" id="cd18438">
    <property type="entry name" value="BRCT_BRC1_like_rpt4"/>
    <property type="match status" value="1"/>
</dbReference>
<feature type="region of interest" description="Disordered" evidence="1">
    <location>
        <begin position="463"/>
        <end position="544"/>
    </location>
</feature>
<dbReference type="Pfam" id="PF16589">
    <property type="entry name" value="BRCT_2"/>
    <property type="match status" value="1"/>
</dbReference>
<dbReference type="Pfam" id="PF12738">
    <property type="entry name" value="PTCB-BRCT"/>
    <property type="match status" value="2"/>
</dbReference>
<reference evidence="3 4" key="1">
    <citation type="journal article" date="2016" name="Nat. Commun.">
        <title>Ectomycorrhizal ecology is imprinted in the genome of the dominant symbiotic fungus Cenococcum geophilum.</title>
        <authorList>
            <consortium name="DOE Joint Genome Institute"/>
            <person name="Peter M."/>
            <person name="Kohler A."/>
            <person name="Ohm R.A."/>
            <person name="Kuo A."/>
            <person name="Krutzmann J."/>
            <person name="Morin E."/>
            <person name="Arend M."/>
            <person name="Barry K.W."/>
            <person name="Binder M."/>
            <person name="Choi C."/>
            <person name="Clum A."/>
            <person name="Copeland A."/>
            <person name="Grisel N."/>
            <person name="Haridas S."/>
            <person name="Kipfer T."/>
            <person name="LaButti K."/>
            <person name="Lindquist E."/>
            <person name="Lipzen A."/>
            <person name="Maire R."/>
            <person name="Meier B."/>
            <person name="Mihaltcheva S."/>
            <person name="Molinier V."/>
            <person name="Murat C."/>
            <person name="Poggeler S."/>
            <person name="Quandt C.A."/>
            <person name="Sperisen C."/>
            <person name="Tritt A."/>
            <person name="Tisserant E."/>
            <person name="Crous P.W."/>
            <person name="Henrissat B."/>
            <person name="Nehls U."/>
            <person name="Egli S."/>
            <person name="Spatafora J.W."/>
            <person name="Grigoriev I.V."/>
            <person name="Martin F.M."/>
        </authorList>
    </citation>
    <scope>NUCLEOTIDE SEQUENCE [LARGE SCALE GENOMIC DNA]</scope>
    <source>
        <strain evidence="3 4">CBS 207.34</strain>
    </source>
</reference>
<dbReference type="OrthoDB" id="342264at2759"/>
<dbReference type="Proteomes" id="UP000250140">
    <property type="component" value="Unassembled WGS sequence"/>
</dbReference>
<feature type="region of interest" description="Disordered" evidence="1">
    <location>
        <begin position="217"/>
        <end position="241"/>
    </location>
</feature>
<keyword evidence="4" id="KW-1185">Reference proteome</keyword>
<feature type="domain" description="BRCT" evidence="2">
    <location>
        <begin position="103"/>
        <end position="201"/>
    </location>
</feature>
<evidence type="ECO:0000313" key="3">
    <source>
        <dbReference type="EMBL" id="OCL07033.1"/>
    </source>
</evidence>
<dbReference type="InterPro" id="IPR036420">
    <property type="entry name" value="BRCT_dom_sf"/>
</dbReference>
<dbReference type="FunFam" id="3.40.50.10190:FF:000066">
    <property type="entry name" value="BRCT domain protein (Eurofung)"/>
    <property type="match status" value="1"/>
</dbReference>